<organism evidence="3 4">
    <name type="scientific">Ceriporiopsis subvermispora (strain B)</name>
    <name type="common">White-rot fungus</name>
    <name type="synonym">Gelatoporia subvermispora</name>
    <dbReference type="NCBI Taxonomy" id="914234"/>
    <lineage>
        <taxon>Eukaryota</taxon>
        <taxon>Fungi</taxon>
        <taxon>Dikarya</taxon>
        <taxon>Basidiomycota</taxon>
        <taxon>Agaricomycotina</taxon>
        <taxon>Agaricomycetes</taxon>
        <taxon>Polyporales</taxon>
        <taxon>Gelatoporiaceae</taxon>
        <taxon>Gelatoporia</taxon>
    </lineage>
</organism>
<evidence type="ECO:0000259" key="2">
    <source>
        <dbReference type="PROSITE" id="PS50011"/>
    </source>
</evidence>
<dbReference type="HOGENOM" id="CLU_382161_0_0_1"/>
<gene>
    <name evidence="3" type="ORF">CERSUDRAFT_142885</name>
</gene>
<dbReference type="SUPFAM" id="SSF56112">
    <property type="entry name" value="Protein kinase-like (PK-like)"/>
    <property type="match status" value="1"/>
</dbReference>
<dbReference type="InterPro" id="IPR011009">
    <property type="entry name" value="Kinase-like_dom_sf"/>
</dbReference>
<dbReference type="AlphaFoldDB" id="M2QM49"/>
<dbReference type="PROSITE" id="PS00108">
    <property type="entry name" value="PROTEIN_KINASE_ST"/>
    <property type="match status" value="1"/>
</dbReference>
<dbReference type="InterPro" id="IPR001245">
    <property type="entry name" value="Ser-Thr/Tyr_kinase_cat_dom"/>
</dbReference>
<proteinExistence type="predicted"/>
<dbReference type="InterPro" id="IPR051681">
    <property type="entry name" value="Ser/Thr_Kinases-Pseudokinases"/>
</dbReference>
<protein>
    <recommendedName>
        <fullName evidence="2">Protein kinase domain-containing protein</fullName>
    </recommendedName>
</protein>
<keyword evidence="4" id="KW-1185">Reference proteome</keyword>
<dbReference type="InterPro" id="IPR008271">
    <property type="entry name" value="Ser/Thr_kinase_AS"/>
</dbReference>
<evidence type="ECO:0000313" key="3">
    <source>
        <dbReference type="EMBL" id="EMD33245.1"/>
    </source>
</evidence>
<dbReference type="Gene3D" id="1.10.510.10">
    <property type="entry name" value="Transferase(Phosphotransferase) domain 1"/>
    <property type="match status" value="1"/>
</dbReference>
<dbReference type="Proteomes" id="UP000016930">
    <property type="component" value="Unassembled WGS sequence"/>
</dbReference>
<dbReference type="PROSITE" id="PS50011">
    <property type="entry name" value="PROTEIN_KINASE_DOM"/>
    <property type="match status" value="1"/>
</dbReference>
<name>M2QM49_CERS8</name>
<reference evidence="3 4" key="1">
    <citation type="journal article" date="2012" name="Proc. Natl. Acad. Sci. U.S.A.">
        <title>Comparative genomics of Ceriporiopsis subvermispora and Phanerochaete chrysosporium provide insight into selective ligninolysis.</title>
        <authorList>
            <person name="Fernandez-Fueyo E."/>
            <person name="Ruiz-Duenas F.J."/>
            <person name="Ferreira P."/>
            <person name="Floudas D."/>
            <person name="Hibbett D.S."/>
            <person name="Canessa P."/>
            <person name="Larrondo L.F."/>
            <person name="James T.Y."/>
            <person name="Seelenfreund D."/>
            <person name="Lobos S."/>
            <person name="Polanco R."/>
            <person name="Tello M."/>
            <person name="Honda Y."/>
            <person name="Watanabe T."/>
            <person name="Watanabe T."/>
            <person name="Ryu J.S."/>
            <person name="Kubicek C.P."/>
            <person name="Schmoll M."/>
            <person name="Gaskell J."/>
            <person name="Hammel K.E."/>
            <person name="St John F.J."/>
            <person name="Vanden Wymelenberg A."/>
            <person name="Sabat G."/>
            <person name="Splinter BonDurant S."/>
            <person name="Syed K."/>
            <person name="Yadav J.S."/>
            <person name="Doddapaneni H."/>
            <person name="Subramanian V."/>
            <person name="Lavin J.L."/>
            <person name="Oguiza J.A."/>
            <person name="Perez G."/>
            <person name="Pisabarro A.G."/>
            <person name="Ramirez L."/>
            <person name="Santoyo F."/>
            <person name="Master E."/>
            <person name="Coutinho P.M."/>
            <person name="Henrissat B."/>
            <person name="Lombard V."/>
            <person name="Magnuson J.K."/>
            <person name="Kuees U."/>
            <person name="Hori C."/>
            <person name="Igarashi K."/>
            <person name="Samejima M."/>
            <person name="Held B.W."/>
            <person name="Barry K.W."/>
            <person name="LaButti K.M."/>
            <person name="Lapidus A."/>
            <person name="Lindquist E.A."/>
            <person name="Lucas S.M."/>
            <person name="Riley R."/>
            <person name="Salamov A.A."/>
            <person name="Hoffmeister D."/>
            <person name="Schwenk D."/>
            <person name="Hadar Y."/>
            <person name="Yarden O."/>
            <person name="de Vries R.P."/>
            <person name="Wiebenga A."/>
            <person name="Stenlid J."/>
            <person name="Eastwood D."/>
            <person name="Grigoriev I.V."/>
            <person name="Berka R.M."/>
            <person name="Blanchette R.A."/>
            <person name="Kersten P."/>
            <person name="Martinez A.T."/>
            <person name="Vicuna R."/>
            <person name="Cullen D."/>
        </authorList>
    </citation>
    <scope>NUCLEOTIDE SEQUENCE [LARGE SCALE GENOMIC DNA]</scope>
    <source>
        <strain evidence="3 4">B</strain>
    </source>
</reference>
<feature type="coiled-coil region" evidence="1">
    <location>
        <begin position="114"/>
        <end position="188"/>
    </location>
</feature>
<accession>M2QM49</accession>
<evidence type="ECO:0000313" key="4">
    <source>
        <dbReference type="Proteomes" id="UP000016930"/>
    </source>
</evidence>
<evidence type="ECO:0000256" key="1">
    <source>
        <dbReference type="SAM" id="Coils"/>
    </source>
</evidence>
<dbReference type="OrthoDB" id="1668230at2759"/>
<feature type="domain" description="Protein kinase" evidence="2">
    <location>
        <begin position="425"/>
        <end position="696"/>
    </location>
</feature>
<dbReference type="GO" id="GO:0004674">
    <property type="term" value="F:protein serine/threonine kinase activity"/>
    <property type="evidence" value="ECO:0007669"/>
    <property type="project" value="TreeGrafter"/>
</dbReference>
<sequence length="724" mass="82511">MWDGVSEEVGAAREGELMRITFKPLLDKGAQMIRFNNELTSANSIISNILSKEPVVLQVQQELAEGKQFTQTAVGKALGAEIVNLIERNQRGLRALQEEEELLTGTMESDAEILRELTEDREIMQLQIQKWQSTVMNLNKSLESAKVNVLQGRCVAGIKKETQRAEFLKQIADERQRWERAKREMTEGSQLSEKQLRTQFDAKVEHVSLETFLEDPHVQLKKKLETYQDKISRDGRHLRIYQQSFNRIIKTAEMLVQRWSPNESLFEDDLRGSDPNEAETILGWFTRLEGTVAEISEADSISCLIRSEELKETLQLLWNKRPVATIDSQNNRNLPNLGSLRLVPSYTETFSCLKTVLADPDGPERVISLGNEDAKLFVEYLDKVLDVVDVSDPIQVQCLDILRKMCGLNYIVPKSFILPRHAISSIAARSDSHGSYADVWKGQFEGRQVALKVFRIQADSTNAENITQDLKTFCREAILWKRLRHPNITPFRGIDSTSFEPGWAIVCDWMPRGTIADYLRSNTAANRLRLILDIAEGLEYLHRSKIIHGDLKSPNILVSEQHSACLADFGLAAMHFNNQLKTITVAAGSLRWMSPELLDPEAYELLKSESTPQSDIYALSFVIWEIFTGRVPYYQYTNDGNAVARIIRGDRPRRPLRAIGLGLSDQFWAFMETCWHPEPQVRPHVRAAVEYTREMLREYGERGAIEVPHTWPQEMGPVCDAVTP</sequence>
<dbReference type="Pfam" id="PF07714">
    <property type="entry name" value="PK_Tyr_Ser-Thr"/>
    <property type="match status" value="1"/>
</dbReference>
<dbReference type="EMBL" id="KB445807">
    <property type="protein sequence ID" value="EMD33245.1"/>
    <property type="molecule type" value="Genomic_DNA"/>
</dbReference>
<dbReference type="PANTHER" id="PTHR44329">
    <property type="entry name" value="SERINE/THREONINE-PROTEIN KINASE TNNI3K-RELATED"/>
    <property type="match status" value="1"/>
</dbReference>
<dbReference type="STRING" id="914234.M2QM49"/>
<keyword evidence="1" id="KW-0175">Coiled coil</keyword>
<dbReference type="SMART" id="SM00220">
    <property type="entry name" value="S_TKc"/>
    <property type="match status" value="1"/>
</dbReference>
<dbReference type="GO" id="GO:0005524">
    <property type="term" value="F:ATP binding"/>
    <property type="evidence" value="ECO:0007669"/>
    <property type="project" value="InterPro"/>
</dbReference>
<dbReference type="InterPro" id="IPR000719">
    <property type="entry name" value="Prot_kinase_dom"/>
</dbReference>